<dbReference type="InterPro" id="IPR003593">
    <property type="entry name" value="AAA+_ATPase"/>
</dbReference>
<dbReference type="OrthoDB" id="27435at2759"/>
<dbReference type="GeneID" id="20222459"/>
<dbReference type="PANTHER" id="PTHR23077">
    <property type="entry name" value="AAA-FAMILY ATPASE"/>
    <property type="match status" value="1"/>
</dbReference>
<dbReference type="FunFam" id="3.40.50.300:FF:000018">
    <property type="entry name" value="Cell division control 48"/>
    <property type="match status" value="1"/>
</dbReference>
<dbReference type="GO" id="GO:0005829">
    <property type="term" value="C:cytosol"/>
    <property type="evidence" value="ECO:0007669"/>
    <property type="project" value="TreeGrafter"/>
</dbReference>
<dbReference type="InterPro" id="IPR050168">
    <property type="entry name" value="AAA_ATPase_domain"/>
</dbReference>
<feature type="non-terminal residue" evidence="5">
    <location>
        <position position="725"/>
    </location>
</feature>
<keyword evidence="6" id="KW-1185">Reference proteome</keyword>
<feature type="domain" description="AAA+ ATPase" evidence="4">
    <location>
        <begin position="212"/>
        <end position="352"/>
    </location>
</feature>
<dbReference type="Gene3D" id="3.10.330.10">
    <property type="match status" value="1"/>
</dbReference>
<dbReference type="eggNOG" id="KOG0730">
    <property type="taxonomic scope" value="Eukaryota"/>
</dbReference>
<protein>
    <recommendedName>
        <fullName evidence="4">AAA+ ATPase domain-containing protein</fullName>
    </recommendedName>
</protein>
<dbReference type="RefSeq" id="XP_009033515.1">
    <property type="nucleotide sequence ID" value="XM_009035267.1"/>
</dbReference>
<dbReference type="PROSITE" id="PS00674">
    <property type="entry name" value="AAA"/>
    <property type="match status" value="1"/>
</dbReference>
<dbReference type="InterPro" id="IPR027417">
    <property type="entry name" value="P-loop_NTPase"/>
</dbReference>
<evidence type="ECO:0000259" key="4">
    <source>
        <dbReference type="SMART" id="SM00382"/>
    </source>
</evidence>
<proteinExistence type="predicted"/>
<dbReference type="InterPro" id="IPR009010">
    <property type="entry name" value="Asp_de-COase-like_dom_sf"/>
</dbReference>
<name>F0XZQ6_AURAN</name>
<dbReference type="InterPro" id="IPR018247">
    <property type="entry name" value="EF_Hand_1_Ca_BS"/>
</dbReference>
<accession>F0XZQ6</accession>
<dbReference type="KEGG" id="aaf:AURANDRAFT_550"/>
<dbReference type="GO" id="GO:0005524">
    <property type="term" value="F:ATP binding"/>
    <property type="evidence" value="ECO:0007669"/>
    <property type="project" value="UniProtKB-KW"/>
</dbReference>
<dbReference type="GO" id="GO:0030970">
    <property type="term" value="P:retrograde protein transport, ER to cytosol"/>
    <property type="evidence" value="ECO:0007669"/>
    <property type="project" value="TreeGrafter"/>
</dbReference>
<organism evidence="6">
    <name type="scientific">Aureococcus anophagefferens</name>
    <name type="common">Harmful bloom alga</name>
    <dbReference type="NCBI Taxonomy" id="44056"/>
    <lineage>
        <taxon>Eukaryota</taxon>
        <taxon>Sar</taxon>
        <taxon>Stramenopiles</taxon>
        <taxon>Ochrophyta</taxon>
        <taxon>Pelagophyceae</taxon>
        <taxon>Pelagomonadales</taxon>
        <taxon>Pelagomonadaceae</taxon>
        <taxon>Aureococcus</taxon>
    </lineage>
</organism>
<dbReference type="GO" id="GO:0031593">
    <property type="term" value="F:polyubiquitin modification-dependent protein binding"/>
    <property type="evidence" value="ECO:0007669"/>
    <property type="project" value="TreeGrafter"/>
</dbReference>
<evidence type="ECO:0000256" key="2">
    <source>
        <dbReference type="ARBA" id="ARBA00022741"/>
    </source>
</evidence>
<dbReference type="InParanoid" id="F0XZQ6"/>
<dbReference type="PANTHER" id="PTHR23077:SF171">
    <property type="entry name" value="NUCLEAR VALOSIN-CONTAINING PROTEIN-LIKE"/>
    <property type="match status" value="1"/>
</dbReference>
<dbReference type="Pfam" id="PF00004">
    <property type="entry name" value="AAA"/>
    <property type="match status" value="2"/>
</dbReference>
<dbReference type="GO" id="GO:0034098">
    <property type="term" value="C:VCP-NPL4-UFD1 AAA ATPase complex"/>
    <property type="evidence" value="ECO:0007669"/>
    <property type="project" value="TreeGrafter"/>
</dbReference>
<evidence type="ECO:0000313" key="5">
    <source>
        <dbReference type="EMBL" id="EGB11574.1"/>
    </source>
</evidence>
<dbReference type="Gene3D" id="3.40.50.300">
    <property type="entry name" value="P-loop containing nucleotide triphosphate hydrolases"/>
    <property type="match status" value="2"/>
</dbReference>
<evidence type="ECO:0000256" key="1">
    <source>
        <dbReference type="ARBA" id="ARBA00022737"/>
    </source>
</evidence>
<reference evidence="5 6" key="1">
    <citation type="journal article" date="2011" name="Proc. Natl. Acad. Sci. U.S.A.">
        <title>Niche of harmful alga Aureococcus anophagefferens revealed through ecogenomics.</title>
        <authorList>
            <person name="Gobler C.J."/>
            <person name="Berry D.L."/>
            <person name="Dyhrman S.T."/>
            <person name="Wilhelm S.W."/>
            <person name="Salamov A."/>
            <person name="Lobanov A.V."/>
            <person name="Zhang Y."/>
            <person name="Collier J.L."/>
            <person name="Wurch L.L."/>
            <person name="Kustka A.B."/>
            <person name="Dill B.D."/>
            <person name="Shah M."/>
            <person name="VerBerkmoes N.C."/>
            <person name="Kuo A."/>
            <person name="Terry A."/>
            <person name="Pangilinan J."/>
            <person name="Lindquist E.A."/>
            <person name="Lucas S."/>
            <person name="Paulsen I.T."/>
            <person name="Hattenrath-Lehmann T.K."/>
            <person name="Talmage S.C."/>
            <person name="Walker E.A."/>
            <person name="Koch F."/>
            <person name="Burson A.M."/>
            <person name="Marcoval M.A."/>
            <person name="Tang Y.Z."/>
            <person name="Lecleir G.R."/>
            <person name="Coyne K.J."/>
            <person name="Berg G.M."/>
            <person name="Bertrand E.M."/>
            <person name="Saito M.A."/>
            <person name="Gladyshev V.N."/>
            <person name="Grigoriev I.V."/>
        </authorList>
    </citation>
    <scope>NUCLEOTIDE SEQUENCE [LARGE SCALE GENOMIC DNA]</scope>
    <source>
        <strain evidence="6">CCMP 1984</strain>
    </source>
</reference>
<dbReference type="GO" id="GO:0097352">
    <property type="term" value="P:autophagosome maturation"/>
    <property type="evidence" value="ECO:0007669"/>
    <property type="project" value="TreeGrafter"/>
</dbReference>
<dbReference type="GO" id="GO:0051228">
    <property type="term" value="P:mitotic spindle disassembly"/>
    <property type="evidence" value="ECO:0007669"/>
    <property type="project" value="TreeGrafter"/>
</dbReference>
<dbReference type="Gene3D" id="1.10.8.60">
    <property type="match status" value="2"/>
</dbReference>
<dbReference type="SUPFAM" id="SSF50692">
    <property type="entry name" value="ADC-like"/>
    <property type="match status" value="1"/>
</dbReference>
<dbReference type="EMBL" id="GL833122">
    <property type="protein sequence ID" value="EGB11574.1"/>
    <property type="molecule type" value="Genomic_DNA"/>
</dbReference>
<dbReference type="InterPro" id="IPR003960">
    <property type="entry name" value="ATPase_AAA_CS"/>
</dbReference>
<dbReference type="PROSITE" id="PS00018">
    <property type="entry name" value="EF_HAND_1"/>
    <property type="match status" value="1"/>
</dbReference>
<keyword evidence="2" id="KW-0547">Nucleotide-binding</keyword>
<keyword evidence="3" id="KW-0067">ATP-binding</keyword>
<feature type="non-terminal residue" evidence="5">
    <location>
        <position position="1"/>
    </location>
</feature>
<gene>
    <name evidence="5" type="ORF">AURANDRAFT_550</name>
</gene>
<dbReference type="Gene3D" id="2.40.40.20">
    <property type="match status" value="1"/>
</dbReference>
<feature type="domain" description="AAA+ ATPase" evidence="4">
    <location>
        <begin position="491"/>
        <end position="630"/>
    </location>
</feature>
<evidence type="ECO:0000256" key="3">
    <source>
        <dbReference type="ARBA" id="ARBA00022840"/>
    </source>
</evidence>
<dbReference type="InterPro" id="IPR041569">
    <property type="entry name" value="AAA_lid_3"/>
</dbReference>
<dbReference type="SUPFAM" id="SSF52540">
    <property type="entry name" value="P-loop containing nucleoside triphosphate hydrolases"/>
    <property type="match status" value="2"/>
</dbReference>
<dbReference type="AlphaFoldDB" id="F0XZQ6"/>
<sequence>VTLSDEKMDELGIFDGDVVCVSGKAHKTLCVAASGATPAGAEDLAGAWCAMSRNARGNCRARVGSDVSVGAVDEGVAAATVVHVAAFADTLGAAGFPRDGVDGSDVAARCLEPYFASGNVPVVPGDHIECTVDGIAGNRAVEFVVVDAAVVPEAGCEFAVAAEPLMRSDDDRDDEVSYDDLGGIAKALATVRELVETPLKRPEFYEKVGVAPPRGVLLHGAPGCGKTSIARAVAAETGAYFFLINGAEILSKQAGEAEANLRKAFDEARKHAPSLIFLDEVDAIAPRSDGKKAGGDERRVIRALCDLMDELERDHANAAVVVLAATNRVNGVDGLLRRYGRLDKEVDMGVPDADARLDVLRVRTRDVNLADDVDLELLARDTHGFVGADIAQLCLEAAFEAIRGAYPAGSPERSALLAGYGEDAKLSISMEHFQKAKDRVNPSALRETAASVPKASWADVGGLEDVKRELKETVEYPVQHAAKFRQFGLPPSKGVLFYGPPGCGKTLLAQAVAHECGANFISIKGPELLTMWFGESEANVRNLFEKARASAPCILFFDEIDAIAKARGSGQGGASEAGDRVINQILTEIDGVGARKDVFVIGATNRPEVLDAAITRPGRLDTLVYIPLPDEASRRAVFAAALRNSPVDGAVDLDLLARATPGFSGADCTEVCKRAARLAIRDAVDAAANGAEGPTSVGAKHFEDAMATARRSVSDADLAKYDAFA</sequence>
<dbReference type="Pfam" id="PF17862">
    <property type="entry name" value="AAA_lid_3"/>
    <property type="match status" value="2"/>
</dbReference>
<dbReference type="OMA" id="AHECGAN"/>
<dbReference type="Proteomes" id="UP000002729">
    <property type="component" value="Unassembled WGS sequence"/>
</dbReference>
<keyword evidence="1" id="KW-0677">Repeat</keyword>
<evidence type="ECO:0000313" key="6">
    <source>
        <dbReference type="Proteomes" id="UP000002729"/>
    </source>
</evidence>
<dbReference type="SMART" id="SM00382">
    <property type="entry name" value="AAA"/>
    <property type="match status" value="2"/>
</dbReference>
<dbReference type="GO" id="GO:0016887">
    <property type="term" value="F:ATP hydrolysis activity"/>
    <property type="evidence" value="ECO:0007669"/>
    <property type="project" value="InterPro"/>
</dbReference>
<dbReference type="GO" id="GO:0005634">
    <property type="term" value="C:nucleus"/>
    <property type="evidence" value="ECO:0007669"/>
    <property type="project" value="TreeGrafter"/>
</dbReference>
<dbReference type="FunFam" id="3.40.50.300:FF:000012">
    <property type="entry name" value="Transitional endoplasmic reticulum ATPase"/>
    <property type="match status" value="1"/>
</dbReference>
<dbReference type="InterPro" id="IPR003959">
    <property type="entry name" value="ATPase_AAA_core"/>
</dbReference>